<feature type="transmembrane region" description="Helical" evidence="8">
    <location>
        <begin position="368"/>
        <end position="387"/>
    </location>
</feature>
<feature type="transmembrane region" description="Helical" evidence="8">
    <location>
        <begin position="110"/>
        <end position="129"/>
    </location>
</feature>
<evidence type="ECO:0000256" key="6">
    <source>
        <dbReference type="ARBA" id="ARBA00022989"/>
    </source>
</evidence>
<dbReference type="GO" id="GO:0009103">
    <property type="term" value="P:lipopolysaccharide biosynthetic process"/>
    <property type="evidence" value="ECO:0007669"/>
    <property type="project" value="UniProtKB-ARBA"/>
</dbReference>
<dbReference type="InterPro" id="IPR050297">
    <property type="entry name" value="LipidA_mod_glycosyltrf_83"/>
</dbReference>
<feature type="transmembrane region" description="Helical" evidence="8">
    <location>
        <begin position="166"/>
        <end position="182"/>
    </location>
</feature>
<comment type="caution">
    <text evidence="10">The sequence shown here is derived from an EMBL/GenBank/DDBJ whole genome shotgun (WGS) entry which is preliminary data.</text>
</comment>
<keyword evidence="6 8" id="KW-1133">Transmembrane helix</keyword>
<evidence type="ECO:0000256" key="8">
    <source>
        <dbReference type="SAM" id="Phobius"/>
    </source>
</evidence>
<organism evidence="10 11">
    <name type="scientific">Pelolinea submarina</name>
    <dbReference type="NCBI Taxonomy" id="913107"/>
    <lineage>
        <taxon>Bacteria</taxon>
        <taxon>Bacillati</taxon>
        <taxon>Chloroflexota</taxon>
        <taxon>Anaerolineae</taxon>
        <taxon>Anaerolineales</taxon>
        <taxon>Anaerolineaceae</taxon>
        <taxon>Pelolinea</taxon>
    </lineage>
</organism>
<sequence>MITAMQKTLKNDLIFIIFLIFVAVGVQFLFLNPPILSDQMEYYITAIRFPHLPDNPNIGSMRIGLELPVAVLYRIFGTSEVAYYTVPILSAALLSVSIYLIGKSLFSRRVGFFSGLWVIFIPNLVQDAGHLLPDLPATACSAAAFALLFTYFGNKQHKRDFASKESLVIFISAGVLFGWSYLIKEYLAILFLLIPLVFWMLEIPYRHLIPLAISMLLMYGIEVAVGIIYYQNPLIRFLAASPRETTGEIQKDVSRIINYFALLLIKDGGEGILMLMGLGVLNSLVRSFKKQKSHIFLLSWVLLIYVLFTIAGLLPVIFNWEGIVLLRLHKFRYWVPILPPLVIGAVAMLDAFFVWIKKSLPQLRISENSFASIFLAVFLSLTAARGINSIKNDPDFIRNGADQYLELRAYLQEHDNPEDIIWIDRDNKRAFERILPMYIRNPFGRLIWRGSTKYINTANLYLRAEEIDQGYFIVDRDFMTPSSSLPSYLYDAPENWQLVFESENKKLALYKVD</sequence>
<feature type="transmembrane region" description="Helical" evidence="8">
    <location>
        <begin position="337"/>
        <end position="356"/>
    </location>
</feature>
<keyword evidence="4 10" id="KW-0808">Transferase</keyword>
<dbReference type="PANTHER" id="PTHR33908:SF11">
    <property type="entry name" value="MEMBRANE PROTEIN"/>
    <property type="match status" value="1"/>
</dbReference>
<keyword evidence="5 8" id="KW-0812">Transmembrane</keyword>
<dbReference type="Proteomes" id="UP000256388">
    <property type="component" value="Unassembled WGS sequence"/>
</dbReference>
<evidence type="ECO:0000259" key="9">
    <source>
        <dbReference type="Pfam" id="PF13231"/>
    </source>
</evidence>
<dbReference type="Pfam" id="PF13231">
    <property type="entry name" value="PMT_2"/>
    <property type="match status" value="1"/>
</dbReference>
<keyword evidence="2" id="KW-1003">Cell membrane</keyword>
<evidence type="ECO:0000256" key="1">
    <source>
        <dbReference type="ARBA" id="ARBA00004651"/>
    </source>
</evidence>
<dbReference type="GO" id="GO:0005886">
    <property type="term" value="C:plasma membrane"/>
    <property type="evidence" value="ECO:0007669"/>
    <property type="project" value="UniProtKB-SubCell"/>
</dbReference>
<evidence type="ECO:0000256" key="2">
    <source>
        <dbReference type="ARBA" id="ARBA00022475"/>
    </source>
</evidence>
<evidence type="ECO:0000256" key="4">
    <source>
        <dbReference type="ARBA" id="ARBA00022679"/>
    </source>
</evidence>
<feature type="transmembrane region" description="Helical" evidence="8">
    <location>
        <begin position="212"/>
        <end position="230"/>
    </location>
</feature>
<evidence type="ECO:0000256" key="3">
    <source>
        <dbReference type="ARBA" id="ARBA00022676"/>
    </source>
</evidence>
<keyword evidence="7 8" id="KW-0472">Membrane</keyword>
<dbReference type="PANTHER" id="PTHR33908">
    <property type="entry name" value="MANNOSYLTRANSFERASE YKCB-RELATED"/>
    <property type="match status" value="1"/>
</dbReference>
<reference evidence="10 11" key="1">
    <citation type="submission" date="2018-08" db="EMBL/GenBank/DDBJ databases">
        <title>Genomic Encyclopedia of Type Strains, Phase IV (KMG-IV): sequencing the most valuable type-strain genomes for metagenomic binning, comparative biology and taxonomic classification.</title>
        <authorList>
            <person name="Goeker M."/>
        </authorList>
    </citation>
    <scope>NUCLEOTIDE SEQUENCE [LARGE SCALE GENOMIC DNA]</scope>
    <source>
        <strain evidence="10 11">DSM 23923</strain>
    </source>
</reference>
<evidence type="ECO:0000313" key="10">
    <source>
        <dbReference type="EMBL" id="REG10784.1"/>
    </source>
</evidence>
<protein>
    <submittedName>
        <fullName evidence="10">Dolichyl-phosphate-mannose-protein mannosyltransferase</fullName>
    </submittedName>
</protein>
<keyword evidence="3 10" id="KW-0328">Glycosyltransferase</keyword>
<gene>
    <name evidence="10" type="ORF">DFR64_0646</name>
</gene>
<feature type="transmembrane region" description="Helical" evidence="8">
    <location>
        <begin position="295"/>
        <end position="317"/>
    </location>
</feature>
<feature type="transmembrane region" description="Helical" evidence="8">
    <location>
        <begin position="81"/>
        <end position="101"/>
    </location>
</feature>
<feature type="transmembrane region" description="Helical" evidence="8">
    <location>
        <begin position="135"/>
        <end position="154"/>
    </location>
</feature>
<dbReference type="AlphaFoldDB" id="A0A3E0AGU7"/>
<evidence type="ECO:0000256" key="5">
    <source>
        <dbReference type="ARBA" id="ARBA00022692"/>
    </source>
</evidence>
<feature type="transmembrane region" description="Helical" evidence="8">
    <location>
        <begin position="12"/>
        <end position="31"/>
    </location>
</feature>
<proteinExistence type="predicted"/>
<keyword evidence="11" id="KW-1185">Reference proteome</keyword>
<evidence type="ECO:0000313" key="11">
    <source>
        <dbReference type="Proteomes" id="UP000256388"/>
    </source>
</evidence>
<dbReference type="GO" id="GO:0016763">
    <property type="term" value="F:pentosyltransferase activity"/>
    <property type="evidence" value="ECO:0007669"/>
    <property type="project" value="TreeGrafter"/>
</dbReference>
<comment type="subcellular location">
    <subcellularLocation>
        <location evidence="1">Cell membrane</location>
        <topology evidence="1">Multi-pass membrane protein</topology>
    </subcellularLocation>
</comment>
<evidence type="ECO:0000256" key="7">
    <source>
        <dbReference type="ARBA" id="ARBA00023136"/>
    </source>
</evidence>
<accession>A0A3E0AGU7</accession>
<dbReference type="InterPro" id="IPR038731">
    <property type="entry name" value="RgtA/B/C-like"/>
</dbReference>
<name>A0A3E0AGU7_9CHLR</name>
<dbReference type="EMBL" id="QUMS01000001">
    <property type="protein sequence ID" value="REG10784.1"/>
    <property type="molecule type" value="Genomic_DNA"/>
</dbReference>
<feature type="domain" description="Glycosyltransferase RgtA/B/C/D-like" evidence="9">
    <location>
        <begin position="70"/>
        <end position="212"/>
    </location>
</feature>